<organism evidence="6">
    <name type="scientific">hydrothermal vent metagenome</name>
    <dbReference type="NCBI Taxonomy" id="652676"/>
    <lineage>
        <taxon>unclassified sequences</taxon>
        <taxon>metagenomes</taxon>
        <taxon>ecological metagenomes</taxon>
    </lineage>
</organism>
<dbReference type="GO" id="GO:0051539">
    <property type="term" value="F:4 iron, 4 sulfur cluster binding"/>
    <property type="evidence" value="ECO:0007669"/>
    <property type="project" value="InterPro"/>
</dbReference>
<dbReference type="SUPFAM" id="SSF53706">
    <property type="entry name" value="Formate dehydrogenase/DMSO reductase, domains 1-3"/>
    <property type="match status" value="1"/>
</dbReference>
<dbReference type="PIRSF" id="PIRSF000144">
    <property type="entry name" value="CbbBc"/>
    <property type="match status" value="1"/>
</dbReference>
<dbReference type="InterPro" id="IPR006657">
    <property type="entry name" value="MoPterin_dinucl-bd_dom"/>
</dbReference>
<protein>
    <submittedName>
        <fullName evidence="6">Formate dehydrogenase oxidoreductase protein</fullName>
    </submittedName>
</protein>
<evidence type="ECO:0000256" key="2">
    <source>
        <dbReference type="ARBA" id="ARBA00023004"/>
    </source>
</evidence>
<feature type="domain" description="Molybdopterin dinucleotide-binding" evidence="5">
    <location>
        <begin position="615"/>
        <end position="716"/>
    </location>
</feature>
<keyword evidence="2" id="KW-0408">Iron</keyword>
<dbReference type="Gene3D" id="3.40.50.740">
    <property type="match status" value="1"/>
</dbReference>
<name>A0A160VCZ4_9ZZZZ</name>
<dbReference type="InterPro" id="IPR010046">
    <property type="entry name" value="Mopterin_OxRdtse_a_bac"/>
</dbReference>
<evidence type="ECO:0000259" key="5">
    <source>
        <dbReference type="Pfam" id="PF01568"/>
    </source>
</evidence>
<dbReference type="GO" id="GO:0008863">
    <property type="term" value="F:formate dehydrogenase (NAD+) activity"/>
    <property type="evidence" value="ECO:0007669"/>
    <property type="project" value="InterPro"/>
</dbReference>
<accession>A0A160VCZ4</accession>
<dbReference type="Gene3D" id="2.40.40.20">
    <property type="match status" value="1"/>
</dbReference>
<evidence type="ECO:0000259" key="4">
    <source>
        <dbReference type="Pfam" id="PF00384"/>
    </source>
</evidence>
<evidence type="ECO:0000256" key="1">
    <source>
        <dbReference type="ARBA" id="ARBA00022723"/>
    </source>
</evidence>
<dbReference type="InterPro" id="IPR050123">
    <property type="entry name" value="Prok_molybdopt-oxidoreductase"/>
</dbReference>
<dbReference type="EMBL" id="FAXC01000038">
    <property type="protein sequence ID" value="CUV08256.1"/>
    <property type="molecule type" value="Genomic_DNA"/>
</dbReference>
<dbReference type="InterPro" id="IPR006656">
    <property type="entry name" value="Mopterin_OxRdtase"/>
</dbReference>
<proteinExistence type="predicted"/>
<gene>
    <name evidence="6" type="ORF">MGWOODY_Mmi2331</name>
</gene>
<dbReference type="SUPFAM" id="SSF50692">
    <property type="entry name" value="ADC-like"/>
    <property type="match status" value="1"/>
</dbReference>
<dbReference type="PANTHER" id="PTHR43105:SF4">
    <property type="entry name" value="PROTEIN YDEP"/>
    <property type="match status" value="1"/>
</dbReference>
<evidence type="ECO:0000313" key="6">
    <source>
        <dbReference type="EMBL" id="CUV08256.1"/>
    </source>
</evidence>
<sequence length="725" mass="80078">MKKAVSGISSITDSLKIASKVGFGNFYRSITSRNTCKTCALGMGGQKGGMTNELSSFPEICKKSIQAQLTDIQQAIPESLFQNNTIADFKQITPRKLERLGRLNTPLYKNKESDQYLPISWNKALKKIFTTLQQTDPEKTFFYSSGRSSNEAAFLLQLFVRVYGTNNINNCSYYCHQASGVGLSATIGSGTATVVLEDLRRSDMIWVIGANPSSNHPRLLTELLHCRRRGGKVIIVNPIKEPGLVRFNVPSDWKSMLLGDNEIATDFVQPNIGGDIALFKGIAKVLIESGNIDRAFIEDHTSGYHSYAQDIMETSWADITKSSAIDRAQISHLADLYLSAENVIFSWAMGITHHDHGVENVESIVNLALLRGMIGKENAGLLPLRGHSNVQGVGSMGVTPALKDIVLKKLEKKMGFIVPQTNGLDTMGCIKSAYKGEMDFAFLMGGNLYAATPDSEYSEQALNNVPFKVFLTTTLNQGHFFGIGEETIILPVAARDEEKQSTTQESMFNFVRMSDGGIVRLNNVRSEIDIIADIAVGTLGNDKIDFLPFKKHANIRDAIGQIIPGFENIKDIDRTKEEFQIGNRTFHNPEFATVDGNAIFKTIKIPPLKGKNGQFKMTSIRSEGQFNTIVYEEADTFRNINERWVVLMNESDIQKLGLGHGDTVDLHSETGKMEAVKIQSFDIAEGNVATFFPEGNKLISTVIDERSKTPSFKSTAINITPVYSN</sequence>
<dbReference type="Pfam" id="PF01568">
    <property type="entry name" value="Molydop_binding"/>
    <property type="match status" value="1"/>
</dbReference>
<dbReference type="GO" id="GO:0043546">
    <property type="term" value="F:molybdopterin cofactor binding"/>
    <property type="evidence" value="ECO:0007669"/>
    <property type="project" value="InterPro"/>
</dbReference>
<dbReference type="Gene3D" id="3.40.228.10">
    <property type="entry name" value="Dimethylsulfoxide Reductase, domain 2"/>
    <property type="match status" value="1"/>
</dbReference>
<dbReference type="GO" id="GO:0016020">
    <property type="term" value="C:membrane"/>
    <property type="evidence" value="ECO:0007669"/>
    <property type="project" value="TreeGrafter"/>
</dbReference>
<dbReference type="InterPro" id="IPR009010">
    <property type="entry name" value="Asp_de-COase-like_dom_sf"/>
</dbReference>
<keyword evidence="3" id="KW-0411">Iron-sulfur</keyword>
<reference evidence="6" key="1">
    <citation type="submission" date="2015-10" db="EMBL/GenBank/DDBJ databases">
        <authorList>
            <person name="Gilbert D.G."/>
        </authorList>
    </citation>
    <scope>NUCLEOTIDE SEQUENCE</scope>
</reference>
<dbReference type="GO" id="GO:0030151">
    <property type="term" value="F:molybdenum ion binding"/>
    <property type="evidence" value="ECO:0007669"/>
    <property type="project" value="InterPro"/>
</dbReference>
<dbReference type="NCBIfam" id="TIGR01701">
    <property type="entry name" value="Fdhalpha-like"/>
    <property type="match status" value="1"/>
</dbReference>
<keyword evidence="1" id="KW-0479">Metal-binding</keyword>
<evidence type="ECO:0000256" key="3">
    <source>
        <dbReference type="ARBA" id="ARBA00023014"/>
    </source>
</evidence>
<dbReference type="Pfam" id="PF00384">
    <property type="entry name" value="Molybdopterin"/>
    <property type="match status" value="1"/>
</dbReference>
<dbReference type="AlphaFoldDB" id="A0A160VCZ4"/>
<dbReference type="PANTHER" id="PTHR43105">
    <property type="entry name" value="RESPIRATORY NITRATE REDUCTASE"/>
    <property type="match status" value="1"/>
</dbReference>
<feature type="domain" description="Molybdopterin oxidoreductase" evidence="4">
    <location>
        <begin position="102"/>
        <end position="470"/>
    </location>
</feature>